<reference evidence="3" key="1">
    <citation type="submission" date="2020-11" db="EMBL/GenBank/DDBJ databases">
        <authorList>
            <person name="Tran Van P."/>
        </authorList>
    </citation>
    <scope>NUCLEOTIDE SEQUENCE</scope>
</reference>
<feature type="region of interest" description="Disordered" evidence="1">
    <location>
        <begin position="367"/>
        <end position="389"/>
    </location>
</feature>
<evidence type="ECO:0000313" key="3">
    <source>
        <dbReference type="EMBL" id="CAD7429316.1"/>
    </source>
</evidence>
<dbReference type="InterPro" id="IPR056866">
    <property type="entry name" value="Znf_WRKY19"/>
</dbReference>
<dbReference type="PANTHER" id="PTHR31827">
    <property type="entry name" value="EMB|CAB89363.1"/>
    <property type="match status" value="1"/>
</dbReference>
<dbReference type="AlphaFoldDB" id="A0A7R9E8A7"/>
<organism evidence="3">
    <name type="scientific">Timema monikensis</name>
    <dbReference type="NCBI Taxonomy" id="170555"/>
    <lineage>
        <taxon>Eukaryota</taxon>
        <taxon>Metazoa</taxon>
        <taxon>Ecdysozoa</taxon>
        <taxon>Arthropoda</taxon>
        <taxon>Hexapoda</taxon>
        <taxon>Insecta</taxon>
        <taxon>Pterygota</taxon>
        <taxon>Neoptera</taxon>
        <taxon>Polyneoptera</taxon>
        <taxon>Phasmatodea</taxon>
        <taxon>Timematodea</taxon>
        <taxon>Timematoidea</taxon>
        <taxon>Timematidae</taxon>
        <taxon>Timema</taxon>
    </lineage>
</organism>
<gene>
    <name evidence="3" type="ORF">TMSB3V08_LOCUS6096</name>
</gene>
<proteinExistence type="predicted"/>
<evidence type="ECO:0000256" key="1">
    <source>
        <dbReference type="SAM" id="MobiDB-lite"/>
    </source>
</evidence>
<evidence type="ECO:0000259" key="2">
    <source>
        <dbReference type="Pfam" id="PF24906"/>
    </source>
</evidence>
<protein>
    <recommendedName>
        <fullName evidence="2">WRKY19-like zinc finger domain-containing protein</fullName>
    </recommendedName>
</protein>
<dbReference type="Pfam" id="PF24906">
    <property type="entry name" value="Zf_WRKY19"/>
    <property type="match status" value="1"/>
</dbReference>
<dbReference type="EMBL" id="OB794040">
    <property type="protein sequence ID" value="CAD7429316.1"/>
    <property type="molecule type" value="Genomic_DNA"/>
</dbReference>
<feature type="domain" description="WRKY19-like zinc finger" evidence="2">
    <location>
        <begin position="188"/>
        <end position="210"/>
    </location>
</feature>
<dbReference type="PANTHER" id="PTHR31827:SF1">
    <property type="entry name" value="EMB|CAB89363.1"/>
    <property type="match status" value="1"/>
</dbReference>
<sequence>MENNFHYVEKQISETYVEKEIKLEPEVPPELDPLEYVNVTVKSETLESCDPELDEFKPPEYVNVSVKSEVFESCESESIDDLPSFKIKQEAELRNPEYVNVAVKSETLEICEPESVSSLSLSKFTHEDELKSPEYVDVSVKYEILETCESESESGLPLCKIKQEVDGCSKQAQNSGYCVAHGGKQQPKNCGVKDCSKRAKKGGYCIAHGGKQQPKKCGVEDCLKHSKKVKSSLFDVQPKMEDSFTNEVQQISETFIKQEIKSEPEAELHPPEFVNMAIKTEIPESCEPESVSDLPSFKDKHEVHYEKTSLVNSPFESEVSDNDMITGLSSCSLPPIFEDNKVRRTSNPISGGLSDSRYIPSRVLTHADHPAGDIQGPSGTQSPKRTGRETEKVMQFFRRLHLELRTPWVFGRHPGPLERNLKPGSPFALRRVLRTFLVFLPAPQLSIKARETTARDFSRSSGGSPTTVFYSVGPLIGDVKVALLTYSSLTRPTQSFDQEMT</sequence>
<name>A0A7R9E8A7_9NEOP</name>
<accession>A0A7R9E8A7</accession>